<organism evidence="1 2">
    <name type="scientific">Morella rubra</name>
    <name type="common">Chinese bayberry</name>
    <dbReference type="NCBI Taxonomy" id="262757"/>
    <lineage>
        <taxon>Eukaryota</taxon>
        <taxon>Viridiplantae</taxon>
        <taxon>Streptophyta</taxon>
        <taxon>Embryophyta</taxon>
        <taxon>Tracheophyta</taxon>
        <taxon>Spermatophyta</taxon>
        <taxon>Magnoliopsida</taxon>
        <taxon>eudicotyledons</taxon>
        <taxon>Gunneridae</taxon>
        <taxon>Pentapetalae</taxon>
        <taxon>rosids</taxon>
        <taxon>fabids</taxon>
        <taxon>Fagales</taxon>
        <taxon>Myricaceae</taxon>
        <taxon>Morella</taxon>
    </lineage>
</organism>
<sequence>MSVQVYHFGKNPVVFPILGHDELWMPLVSDLTVAVSTPPMVLPPLDIKWVWFCHTLNPCVLLNGYMLLSVQFL</sequence>
<proteinExistence type="predicted"/>
<keyword evidence="2" id="KW-1185">Reference proteome</keyword>
<evidence type="ECO:0000313" key="1">
    <source>
        <dbReference type="EMBL" id="KAB1202097.1"/>
    </source>
</evidence>
<name>A0A6A1UQN1_9ROSI</name>
<protein>
    <submittedName>
        <fullName evidence="1">Uncharacterized protein</fullName>
    </submittedName>
</protein>
<dbReference type="OrthoDB" id="1719427at2759"/>
<gene>
    <name evidence="1" type="ORF">CJ030_MR8G018190</name>
</gene>
<evidence type="ECO:0000313" key="2">
    <source>
        <dbReference type="Proteomes" id="UP000516437"/>
    </source>
</evidence>
<dbReference type="EMBL" id="RXIC02000026">
    <property type="protein sequence ID" value="KAB1202097.1"/>
    <property type="molecule type" value="Genomic_DNA"/>
</dbReference>
<reference evidence="1 2" key="1">
    <citation type="journal article" date="2019" name="Plant Biotechnol. J.">
        <title>The red bayberry genome and genetic basis of sex determination.</title>
        <authorList>
            <person name="Jia H.M."/>
            <person name="Jia H.J."/>
            <person name="Cai Q.L."/>
            <person name="Wang Y."/>
            <person name="Zhao H.B."/>
            <person name="Yang W.F."/>
            <person name="Wang G.Y."/>
            <person name="Li Y.H."/>
            <person name="Zhan D.L."/>
            <person name="Shen Y.T."/>
            <person name="Niu Q.F."/>
            <person name="Chang L."/>
            <person name="Qiu J."/>
            <person name="Zhao L."/>
            <person name="Xie H.B."/>
            <person name="Fu W.Y."/>
            <person name="Jin J."/>
            <person name="Li X.W."/>
            <person name="Jiao Y."/>
            <person name="Zhou C.C."/>
            <person name="Tu T."/>
            <person name="Chai C.Y."/>
            <person name="Gao J.L."/>
            <person name="Fan L.J."/>
            <person name="van de Weg E."/>
            <person name="Wang J.Y."/>
            <person name="Gao Z.S."/>
        </authorList>
    </citation>
    <scope>NUCLEOTIDE SEQUENCE [LARGE SCALE GENOMIC DNA]</scope>
    <source>
        <tissue evidence="1">Leaves</tissue>
    </source>
</reference>
<comment type="caution">
    <text evidence="1">The sequence shown here is derived from an EMBL/GenBank/DDBJ whole genome shotgun (WGS) entry which is preliminary data.</text>
</comment>
<dbReference type="AlphaFoldDB" id="A0A6A1UQN1"/>
<dbReference type="Proteomes" id="UP000516437">
    <property type="component" value="Chromosome 8"/>
</dbReference>
<accession>A0A6A1UQN1</accession>